<keyword evidence="6" id="KW-0413">Isomerase</keyword>
<dbReference type="AlphaFoldDB" id="A0A3A1Y727"/>
<comment type="caution">
    <text evidence="9">The sequence shown here is derived from an EMBL/GenBank/DDBJ whole genome shotgun (WGS) entry which is preliminary data.</text>
</comment>
<dbReference type="OrthoDB" id="14196at2"/>
<evidence type="ECO:0000313" key="10">
    <source>
        <dbReference type="Proteomes" id="UP000265691"/>
    </source>
</evidence>
<evidence type="ECO:0000256" key="5">
    <source>
        <dbReference type="ARBA" id="ARBA00023110"/>
    </source>
</evidence>
<dbReference type="InterPro" id="IPR027304">
    <property type="entry name" value="Trigger_fact/SurA_dom_sf"/>
</dbReference>
<comment type="similarity">
    <text evidence="2">Belongs to the PpiC/parvulin rotamase family.</text>
</comment>
<dbReference type="RefSeq" id="WP_119524791.1">
    <property type="nucleotide sequence ID" value="NZ_NRHC01000033.1"/>
</dbReference>
<dbReference type="Gene3D" id="1.10.4030.10">
    <property type="entry name" value="Porin chaperone SurA, peptide-binding domain"/>
    <property type="match status" value="1"/>
</dbReference>
<dbReference type="Pfam" id="PF00639">
    <property type="entry name" value="Rotamase"/>
    <property type="match status" value="1"/>
</dbReference>
<dbReference type="GO" id="GO:0003755">
    <property type="term" value="F:peptidyl-prolyl cis-trans isomerase activity"/>
    <property type="evidence" value="ECO:0007669"/>
    <property type="project" value="UniProtKB-KW"/>
</dbReference>
<dbReference type="Pfam" id="PF09312">
    <property type="entry name" value="SurA_N"/>
    <property type="match status" value="1"/>
</dbReference>
<dbReference type="EC" id="5.2.1.8" evidence="3"/>
<dbReference type="InterPro" id="IPR050245">
    <property type="entry name" value="PrsA_foldase"/>
</dbReference>
<evidence type="ECO:0000256" key="2">
    <source>
        <dbReference type="ARBA" id="ARBA00007656"/>
    </source>
</evidence>
<dbReference type="InterPro" id="IPR015391">
    <property type="entry name" value="SurA_N"/>
</dbReference>
<dbReference type="Proteomes" id="UP000265691">
    <property type="component" value="Unassembled WGS sequence"/>
</dbReference>
<evidence type="ECO:0000256" key="4">
    <source>
        <dbReference type="ARBA" id="ARBA00022764"/>
    </source>
</evidence>
<proteinExistence type="inferred from homology"/>
<protein>
    <recommendedName>
        <fullName evidence="3">peptidylprolyl isomerase</fullName>
        <ecNumber evidence="3">5.2.1.8</ecNumber>
    </recommendedName>
</protein>
<evidence type="ECO:0000256" key="7">
    <source>
        <dbReference type="SAM" id="SignalP"/>
    </source>
</evidence>
<dbReference type="InterPro" id="IPR046357">
    <property type="entry name" value="PPIase_dom_sf"/>
</dbReference>
<dbReference type="EMBL" id="NRHC01000033">
    <property type="protein sequence ID" value="RIY33415.1"/>
    <property type="molecule type" value="Genomic_DNA"/>
</dbReference>
<dbReference type="PANTHER" id="PTHR47245:SF2">
    <property type="entry name" value="PEPTIDYL-PROLYL CIS-TRANS ISOMERASE HP_0175-RELATED"/>
    <property type="match status" value="1"/>
</dbReference>
<feature type="chain" id="PRO_5017381013" description="peptidylprolyl isomerase" evidence="7">
    <location>
        <begin position="24"/>
        <end position="327"/>
    </location>
</feature>
<keyword evidence="10" id="KW-1185">Reference proteome</keyword>
<evidence type="ECO:0000256" key="1">
    <source>
        <dbReference type="ARBA" id="ARBA00000971"/>
    </source>
</evidence>
<dbReference type="InterPro" id="IPR000297">
    <property type="entry name" value="PPIase_PpiC"/>
</dbReference>
<evidence type="ECO:0000259" key="8">
    <source>
        <dbReference type="PROSITE" id="PS50198"/>
    </source>
</evidence>
<sequence length="327" mass="36225">MKKFAKSILALGLGLSLISPSLASLDVSNNSNSVVATYNGQTVLVSDIRPYLKGGKDGVYSDDAVKSAVKSFIVAKLKQEWTAKAKASVTVTDAEVENVLYSEAAKNGMTYTDFIRALAYQGYSLPQVKAQIRNGLYQQKMNQYLSQNVQTNIDRDAIQFEGYKNYQIALAQNNLAQVDTYNVSYILIKTTPLFSSEQAKAKTLDIYRKINNKTISFGKAAEEYSDDLISAANDGLLGNIENISNDQVRYAVGQTVERMKVGQVSSPVKLGSDWAIIKYNEKVKVPATLNDYIEAAYQQTIRSKFNANTTLEQFLLNSVVINYVFEQ</sequence>
<dbReference type="PROSITE" id="PS50198">
    <property type="entry name" value="PPIC_PPIASE_2"/>
    <property type="match status" value="1"/>
</dbReference>
<accession>A0A3A1Y727</accession>
<dbReference type="SUPFAM" id="SSF54534">
    <property type="entry name" value="FKBP-like"/>
    <property type="match status" value="1"/>
</dbReference>
<dbReference type="SUPFAM" id="SSF109998">
    <property type="entry name" value="Triger factor/SurA peptide-binding domain-like"/>
    <property type="match status" value="1"/>
</dbReference>
<gene>
    <name evidence="9" type="ORF">CKF54_02925</name>
</gene>
<feature type="domain" description="PpiC" evidence="8">
    <location>
        <begin position="178"/>
        <end position="281"/>
    </location>
</feature>
<name>A0A3A1Y727_9GAMM</name>
<dbReference type="PANTHER" id="PTHR47245">
    <property type="entry name" value="PEPTIDYLPROLYL ISOMERASE"/>
    <property type="match status" value="1"/>
</dbReference>
<comment type="catalytic activity">
    <reaction evidence="1">
        <text>[protein]-peptidylproline (omega=180) = [protein]-peptidylproline (omega=0)</text>
        <dbReference type="Rhea" id="RHEA:16237"/>
        <dbReference type="Rhea" id="RHEA-COMP:10747"/>
        <dbReference type="Rhea" id="RHEA-COMP:10748"/>
        <dbReference type="ChEBI" id="CHEBI:83833"/>
        <dbReference type="ChEBI" id="CHEBI:83834"/>
        <dbReference type="EC" id="5.2.1.8"/>
    </reaction>
</comment>
<keyword evidence="5 6" id="KW-0697">Rotamase</keyword>
<feature type="signal peptide" evidence="7">
    <location>
        <begin position="1"/>
        <end position="23"/>
    </location>
</feature>
<keyword evidence="4" id="KW-0574">Periplasm</keyword>
<evidence type="ECO:0000256" key="3">
    <source>
        <dbReference type="ARBA" id="ARBA00013194"/>
    </source>
</evidence>
<evidence type="ECO:0000313" key="9">
    <source>
        <dbReference type="EMBL" id="RIY33415.1"/>
    </source>
</evidence>
<keyword evidence="7" id="KW-0732">Signal</keyword>
<organism evidence="9 10">
    <name type="scientific">Psittacicella hinzii</name>
    <dbReference type="NCBI Taxonomy" id="2028575"/>
    <lineage>
        <taxon>Bacteria</taxon>
        <taxon>Pseudomonadati</taxon>
        <taxon>Pseudomonadota</taxon>
        <taxon>Gammaproteobacteria</taxon>
        <taxon>Pasteurellales</taxon>
        <taxon>Psittacicellaceae</taxon>
        <taxon>Psittacicella</taxon>
    </lineage>
</organism>
<evidence type="ECO:0000256" key="6">
    <source>
        <dbReference type="PROSITE-ProRule" id="PRU00278"/>
    </source>
</evidence>
<reference evidence="9 10" key="1">
    <citation type="submission" date="2017-08" db="EMBL/GenBank/DDBJ databases">
        <title>Reclassification of Bisgaard taxon 37 and 44.</title>
        <authorList>
            <person name="Christensen H."/>
        </authorList>
    </citation>
    <scope>NUCLEOTIDE SEQUENCE [LARGE SCALE GENOMIC DNA]</scope>
    <source>
        <strain evidence="9 10">B96_3</strain>
    </source>
</reference>
<dbReference type="Gene3D" id="3.10.50.40">
    <property type="match status" value="1"/>
</dbReference>